<accession>A0A380EHB0</accession>
<dbReference type="Pfam" id="PF12917">
    <property type="entry name" value="YfbR-like"/>
    <property type="match status" value="1"/>
</dbReference>
<name>A0A380EHB0_STAAU</name>
<reference evidence="1 2" key="1">
    <citation type="submission" date="2018-06" db="EMBL/GenBank/DDBJ databases">
        <authorList>
            <consortium name="Pathogen Informatics"/>
            <person name="Doyle S."/>
        </authorList>
    </citation>
    <scope>NUCLEOTIDE SEQUENCE [LARGE SCALE GENOMIC DNA]</scope>
    <source>
        <strain evidence="1 2">NCTC10702</strain>
    </source>
</reference>
<evidence type="ECO:0000313" key="2">
    <source>
        <dbReference type="Proteomes" id="UP000254116"/>
    </source>
</evidence>
<dbReference type="SUPFAM" id="SSF109604">
    <property type="entry name" value="HD-domain/PDEase-like"/>
    <property type="match status" value="1"/>
</dbReference>
<protein>
    <submittedName>
        <fullName evidence="1">Hydrolase</fullName>
    </submittedName>
</protein>
<proteinExistence type="predicted"/>
<dbReference type="GO" id="GO:0016787">
    <property type="term" value="F:hydrolase activity"/>
    <property type="evidence" value="ECO:0007669"/>
    <property type="project" value="UniProtKB-KW"/>
</dbReference>
<organism evidence="1 2">
    <name type="scientific">Staphylococcus aureus</name>
    <dbReference type="NCBI Taxonomy" id="1280"/>
    <lineage>
        <taxon>Bacteria</taxon>
        <taxon>Bacillati</taxon>
        <taxon>Bacillota</taxon>
        <taxon>Bacilli</taxon>
        <taxon>Bacillales</taxon>
        <taxon>Staphylococcaceae</taxon>
        <taxon>Staphylococcus</taxon>
    </lineage>
</organism>
<keyword evidence="1" id="KW-0378">Hydrolase</keyword>
<dbReference type="EMBL" id="UHBY01000003">
    <property type="protein sequence ID" value="SUL33358.1"/>
    <property type="molecule type" value="Genomic_DNA"/>
</dbReference>
<evidence type="ECO:0000313" key="1">
    <source>
        <dbReference type="EMBL" id="SUL33358.1"/>
    </source>
</evidence>
<sequence>MDERLIGKSLYEKALNHDFAEVFTGDIKTPVKYASSELKKLFSQVEEEMVETFIEEEIPLQYRDVYKQRLQEGKDDSLEAKYFQLLIKLICFMKHLEKYKNVIPKNYFSKFMK</sequence>
<dbReference type="Gene3D" id="1.10.3210.10">
    <property type="entry name" value="Hypothetical protein af1432"/>
    <property type="match status" value="1"/>
</dbReference>
<dbReference type="AlphaFoldDB" id="A0A380EHB0"/>
<gene>
    <name evidence="1" type="ORF">NCTC10702_01281</name>
</gene>
<dbReference type="Proteomes" id="UP000254116">
    <property type="component" value="Unassembled WGS sequence"/>
</dbReference>